<dbReference type="AlphaFoldDB" id="A0A376TCD1"/>
<proteinExistence type="predicted"/>
<dbReference type="Proteomes" id="UP000254405">
    <property type="component" value="Unassembled WGS sequence"/>
</dbReference>
<dbReference type="NCBIfam" id="TIGR01414">
    <property type="entry name" value="autotrans_barl"/>
    <property type="match status" value="1"/>
</dbReference>
<organism evidence="1 2">
    <name type="scientific">Escherichia coli</name>
    <dbReference type="NCBI Taxonomy" id="562"/>
    <lineage>
        <taxon>Bacteria</taxon>
        <taxon>Pseudomonadati</taxon>
        <taxon>Pseudomonadota</taxon>
        <taxon>Gammaproteobacteria</taxon>
        <taxon>Enterobacterales</taxon>
        <taxon>Enterobacteriaceae</taxon>
        <taxon>Escherichia</taxon>
    </lineage>
</organism>
<evidence type="ECO:0000313" key="1">
    <source>
        <dbReference type="EMBL" id="STI74892.1"/>
    </source>
</evidence>
<accession>A0A376TCD1</accession>
<gene>
    <name evidence="1" type="ORF">NCTC8985_00094</name>
</gene>
<protein>
    <submittedName>
        <fullName evidence="1">Adhesin</fullName>
    </submittedName>
</protein>
<dbReference type="InterPro" id="IPR006315">
    <property type="entry name" value="OM_autotransptr_brl_dom"/>
</dbReference>
<reference evidence="1 2" key="1">
    <citation type="submission" date="2018-06" db="EMBL/GenBank/DDBJ databases">
        <authorList>
            <consortium name="Pathogen Informatics"/>
            <person name="Doyle S."/>
        </authorList>
    </citation>
    <scope>NUCLEOTIDE SEQUENCE [LARGE SCALE GENOMIC DNA]</scope>
    <source>
        <strain evidence="1 2">NCTC8985</strain>
    </source>
</reference>
<name>A0A376TCD1_ECOLX</name>
<dbReference type="GO" id="GO:0019867">
    <property type="term" value="C:outer membrane"/>
    <property type="evidence" value="ECO:0007669"/>
    <property type="project" value="InterPro"/>
</dbReference>
<sequence>MLNAKVGGYLNNLRAANQAFMMERRDHAGGNGQTLNLRVIGGRYHYTAAGQLAQHEDTSTVQLSGDLFSGRWGDDGRVDAWGGWWLQWIIRARAARI</sequence>
<dbReference type="EMBL" id="UGCO01000001">
    <property type="protein sequence ID" value="STI74892.1"/>
    <property type="molecule type" value="Genomic_DNA"/>
</dbReference>
<evidence type="ECO:0000313" key="2">
    <source>
        <dbReference type="Proteomes" id="UP000254405"/>
    </source>
</evidence>